<keyword evidence="2" id="KW-1185">Reference proteome</keyword>
<accession>A0ABT9U9J9</accession>
<sequence>MATNYSYFEQGPFRVIKTHVSNLKNVVIKKPLCDTSLLWD</sequence>
<protein>
    <submittedName>
        <fullName evidence="1">Uncharacterized protein</fullName>
    </submittedName>
</protein>
<name>A0ABT9U9J9_PAEHA</name>
<comment type="caution">
    <text evidence="1">The sequence shown here is derived from an EMBL/GenBank/DDBJ whole genome shotgun (WGS) entry which is preliminary data.</text>
</comment>
<dbReference type="EMBL" id="JAUSSU010000018">
    <property type="protein sequence ID" value="MDQ0116331.1"/>
    <property type="molecule type" value="Genomic_DNA"/>
</dbReference>
<evidence type="ECO:0000313" key="1">
    <source>
        <dbReference type="EMBL" id="MDQ0116331.1"/>
    </source>
</evidence>
<proteinExistence type="predicted"/>
<reference evidence="1 2" key="1">
    <citation type="submission" date="2023-07" db="EMBL/GenBank/DDBJ databases">
        <title>Sorghum-associated microbial communities from plants grown in Nebraska, USA.</title>
        <authorList>
            <person name="Schachtman D."/>
        </authorList>
    </citation>
    <scope>NUCLEOTIDE SEQUENCE [LARGE SCALE GENOMIC DNA]</scope>
    <source>
        <strain evidence="1 2">CC482</strain>
    </source>
</reference>
<evidence type="ECO:0000313" key="2">
    <source>
        <dbReference type="Proteomes" id="UP001229346"/>
    </source>
</evidence>
<gene>
    <name evidence="1" type="ORF">J2T15_005807</name>
</gene>
<organism evidence="1 2">
    <name type="scientific">Paenibacillus harenae</name>
    <dbReference type="NCBI Taxonomy" id="306543"/>
    <lineage>
        <taxon>Bacteria</taxon>
        <taxon>Bacillati</taxon>
        <taxon>Bacillota</taxon>
        <taxon>Bacilli</taxon>
        <taxon>Bacillales</taxon>
        <taxon>Paenibacillaceae</taxon>
        <taxon>Paenibacillus</taxon>
    </lineage>
</organism>
<dbReference type="RefSeq" id="WP_307208386.1">
    <property type="nucleotide sequence ID" value="NZ_JAUSSU010000018.1"/>
</dbReference>
<dbReference type="Proteomes" id="UP001229346">
    <property type="component" value="Unassembled WGS sequence"/>
</dbReference>